<name>A0A5N6H7Q4_ASPFL</name>
<protein>
    <submittedName>
        <fullName evidence="3">Thiamine diphosphate-binding protein</fullName>
    </submittedName>
</protein>
<evidence type="ECO:0000313" key="3">
    <source>
        <dbReference type="EMBL" id="KAB8250258.1"/>
    </source>
</evidence>
<dbReference type="EMBL" id="ML734566">
    <property type="protein sequence ID" value="KAB8250258.1"/>
    <property type="molecule type" value="Genomic_DNA"/>
</dbReference>
<gene>
    <name evidence="3" type="ORF">BDV35DRAFT_342600</name>
</gene>
<accession>A0A5N6H7Q4</accession>
<comment type="similarity">
    <text evidence="1">Belongs to the TPP enzyme family.</text>
</comment>
<dbReference type="GO" id="GO:0005948">
    <property type="term" value="C:acetolactate synthase complex"/>
    <property type="evidence" value="ECO:0007669"/>
    <property type="project" value="TreeGrafter"/>
</dbReference>
<dbReference type="InterPro" id="IPR045229">
    <property type="entry name" value="TPP_enz"/>
</dbReference>
<evidence type="ECO:0000259" key="2">
    <source>
        <dbReference type="Pfam" id="PF02776"/>
    </source>
</evidence>
<sequence length="98" mass="10611">MADGYVQATGRAGVVLVTSGLGTSNLATAMLKILLDGNSIVIICGQVETDVLGTNAFQDIDVPALAKPCIKWFTVVENIQKMMQYQQTYYNGRVAFHI</sequence>
<dbReference type="PANTHER" id="PTHR18968:SF13">
    <property type="entry name" value="ACETOLACTATE SYNTHASE CATALYTIC SUBUNIT, MITOCHONDRIAL"/>
    <property type="match status" value="1"/>
</dbReference>
<dbReference type="AlphaFoldDB" id="A0A5N6H7Q4"/>
<proteinExistence type="inferred from homology"/>
<dbReference type="GO" id="GO:0003984">
    <property type="term" value="F:acetolactate synthase activity"/>
    <property type="evidence" value="ECO:0007669"/>
    <property type="project" value="TreeGrafter"/>
</dbReference>
<dbReference type="GO" id="GO:0009099">
    <property type="term" value="P:L-valine biosynthetic process"/>
    <property type="evidence" value="ECO:0007669"/>
    <property type="project" value="TreeGrafter"/>
</dbReference>
<dbReference type="GO" id="GO:0030976">
    <property type="term" value="F:thiamine pyrophosphate binding"/>
    <property type="evidence" value="ECO:0007669"/>
    <property type="project" value="InterPro"/>
</dbReference>
<organism evidence="3">
    <name type="scientific">Aspergillus flavus</name>
    <dbReference type="NCBI Taxonomy" id="5059"/>
    <lineage>
        <taxon>Eukaryota</taxon>
        <taxon>Fungi</taxon>
        <taxon>Dikarya</taxon>
        <taxon>Ascomycota</taxon>
        <taxon>Pezizomycotina</taxon>
        <taxon>Eurotiomycetes</taxon>
        <taxon>Eurotiomycetidae</taxon>
        <taxon>Eurotiales</taxon>
        <taxon>Aspergillaceae</taxon>
        <taxon>Aspergillus</taxon>
        <taxon>Aspergillus subgen. Circumdati</taxon>
    </lineage>
</organism>
<dbReference type="CDD" id="cd07035">
    <property type="entry name" value="TPP_PYR_POX_like"/>
    <property type="match status" value="1"/>
</dbReference>
<evidence type="ECO:0000256" key="1">
    <source>
        <dbReference type="ARBA" id="ARBA00007812"/>
    </source>
</evidence>
<dbReference type="Proteomes" id="UP000325434">
    <property type="component" value="Unassembled WGS sequence"/>
</dbReference>
<dbReference type="GO" id="GO:0009097">
    <property type="term" value="P:isoleucine biosynthetic process"/>
    <property type="evidence" value="ECO:0007669"/>
    <property type="project" value="TreeGrafter"/>
</dbReference>
<dbReference type="Gene3D" id="3.40.50.970">
    <property type="match status" value="1"/>
</dbReference>
<dbReference type="InterPro" id="IPR012001">
    <property type="entry name" value="Thiamin_PyroP_enz_TPP-bd_dom"/>
</dbReference>
<dbReference type="InterPro" id="IPR029061">
    <property type="entry name" value="THDP-binding"/>
</dbReference>
<reference evidence="3" key="1">
    <citation type="submission" date="2019-04" db="EMBL/GenBank/DDBJ databases">
        <title>Friends and foes A comparative genomics study of 23 Aspergillus species from section Flavi.</title>
        <authorList>
            <consortium name="DOE Joint Genome Institute"/>
            <person name="Kjaerbolling I."/>
            <person name="Vesth T."/>
            <person name="Frisvad J.C."/>
            <person name="Nybo J.L."/>
            <person name="Theobald S."/>
            <person name="Kildgaard S."/>
            <person name="Isbrandt T."/>
            <person name="Kuo A."/>
            <person name="Sato A."/>
            <person name="Lyhne E.K."/>
            <person name="Kogle M.E."/>
            <person name="Wiebenga A."/>
            <person name="Kun R.S."/>
            <person name="Lubbers R.J."/>
            <person name="Makela M.R."/>
            <person name="Barry K."/>
            <person name="Chovatia M."/>
            <person name="Clum A."/>
            <person name="Daum C."/>
            <person name="Haridas S."/>
            <person name="He G."/>
            <person name="LaButti K."/>
            <person name="Lipzen A."/>
            <person name="Mondo S."/>
            <person name="Riley R."/>
            <person name="Salamov A."/>
            <person name="Simmons B.A."/>
            <person name="Magnuson J.K."/>
            <person name="Henrissat B."/>
            <person name="Mortensen U.H."/>
            <person name="Larsen T.O."/>
            <person name="Devries R.P."/>
            <person name="Grigoriev I.V."/>
            <person name="Machida M."/>
            <person name="Baker S.E."/>
            <person name="Andersen M.R."/>
        </authorList>
    </citation>
    <scope>NUCLEOTIDE SEQUENCE [LARGE SCALE GENOMIC DNA]</scope>
    <source>
        <strain evidence="3">CBS 121.62</strain>
    </source>
</reference>
<dbReference type="PANTHER" id="PTHR18968">
    <property type="entry name" value="THIAMINE PYROPHOSPHATE ENZYMES"/>
    <property type="match status" value="1"/>
</dbReference>
<dbReference type="SUPFAM" id="SSF52518">
    <property type="entry name" value="Thiamin diphosphate-binding fold (THDP-binding)"/>
    <property type="match status" value="1"/>
</dbReference>
<dbReference type="Pfam" id="PF02776">
    <property type="entry name" value="TPP_enzyme_N"/>
    <property type="match status" value="1"/>
</dbReference>
<feature type="domain" description="Thiamine pyrophosphate enzyme N-terminal TPP-binding" evidence="2">
    <location>
        <begin position="1"/>
        <end position="62"/>
    </location>
</feature>
<dbReference type="GO" id="GO:0005739">
    <property type="term" value="C:mitochondrion"/>
    <property type="evidence" value="ECO:0007669"/>
    <property type="project" value="TreeGrafter"/>
</dbReference>
<dbReference type="GO" id="GO:0050660">
    <property type="term" value="F:flavin adenine dinucleotide binding"/>
    <property type="evidence" value="ECO:0007669"/>
    <property type="project" value="TreeGrafter"/>
</dbReference>